<keyword evidence="4" id="KW-0503">Monooxygenase</keyword>
<dbReference type="InterPro" id="IPR036188">
    <property type="entry name" value="FAD/NAD-bd_sf"/>
</dbReference>
<organism evidence="7 8">
    <name type="scientific">Sarocladium strictum</name>
    <name type="common">Black bundle disease fungus</name>
    <name type="synonym">Acremonium strictum</name>
    <dbReference type="NCBI Taxonomy" id="5046"/>
    <lineage>
        <taxon>Eukaryota</taxon>
        <taxon>Fungi</taxon>
        <taxon>Dikarya</taxon>
        <taxon>Ascomycota</taxon>
        <taxon>Pezizomycotina</taxon>
        <taxon>Sordariomycetes</taxon>
        <taxon>Hypocreomycetidae</taxon>
        <taxon>Hypocreales</taxon>
        <taxon>Sarocladiaceae</taxon>
        <taxon>Sarocladium</taxon>
    </lineage>
</organism>
<dbReference type="SUPFAM" id="SSF51905">
    <property type="entry name" value="FAD/NAD(P)-binding domain"/>
    <property type="match status" value="1"/>
</dbReference>
<accession>A0AA39GGC4</accession>
<evidence type="ECO:0000256" key="2">
    <source>
        <dbReference type="ARBA" id="ARBA00022827"/>
    </source>
</evidence>
<gene>
    <name evidence="7" type="ORF">NLU13_5148</name>
</gene>
<keyword evidence="2" id="KW-0274">FAD</keyword>
<feature type="region of interest" description="Disordered" evidence="5">
    <location>
        <begin position="41"/>
        <end position="65"/>
    </location>
</feature>
<dbReference type="GO" id="GO:0004497">
    <property type="term" value="F:monooxygenase activity"/>
    <property type="evidence" value="ECO:0007669"/>
    <property type="project" value="UniProtKB-KW"/>
</dbReference>
<keyword evidence="1" id="KW-0285">Flavoprotein</keyword>
<sequence>MFPISSSEDVIVVRWEEGKRSSVGQKRREVAAWRCGRTPVPISSDAARPETPQHVSQDSRLRSGQGCSLPTLGTWRSGLPSCFQGDSSVLSQIFEHESTGTSRTRLADVFWRLVETKLPCCSTFAAPGIRGNILGGWLAALLTVRGDVRFRYNLNVTVCRTIGRQHQISSTSCPYNVSTSVAIIGAGPAGCMLARLLHLKGVSVTVFESEASPNYRSQGGSLDLHSSTGMAAMKEADLWTEFEKHARYDGQYLAMTNRNLKYLFVRGASDKIAKVMDERPEIDRAKLRQILTESLPHDMIRWDHKLLHVQDNGMLIFKNGIESKFDLVVGAEGAWSKVRTFLAPDLQPVYAGVGMYDLQIPDAETTAPDVYRLVNRGSVFAGSEGQRMTIQQLGSGAVNVYAFQRYDRPDWMEANNCGYDSSQLSEVKGKLRAVLQATQGSCTPRSVYVLPTGQRWSHKPGFTLIGDAAHLMTSFAGEGVNQALEDALCLSHVIVAAATEGRDLDSGIKQFEDDMITRTTKLQQLSLDLVHDWMFTPDAPDSIMPRVLARHLNAHLPWFLHPFTSAGLHAYYYIANWF</sequence>
<keyword evidence="3" id="KW-0560">Oxidoreductase</keyword>
<evidence type="ECO:0000313" key="7">
    <source>
        <dbReference type="EMBL" id="KAK0386835.1"/>
    </source>
</evidence>
<proteinExistence type="predicted"/>
<dbReference type="Pfam" id="PF01494">
    <property type="entry name" value="FAD_binding_3"/>
    <property type="match status" value="1"/>
</dbReference>
<evidence type="ECO:0000256" key="5">
    <source>
        <dbReference type="SAM" id="MobiDB-lite"/>
    </source>
</evidence>
<name>A0AA39GGC4_SARSR</name>
<dbReference type="PANTHER" id="PTHR46972">
    <property type="entry name" value="MONOOXYGENASE ASQM-RELATED"/>
    <property type="match status" value="1"/>
</dbReference>
<dbReference type="GO" id="GO:0071949">
    <property type="term" value="F:FAD binding"/>
    <property type="evidence" value="ECO:0007669"/>
    <property type="project" value="InterPro"/>
</dbReference>
<keyword evidence="8" id="KW-1185">Reference proteome</keyword>
<dbReference type="Gene3D" id="3.50.50.60">
    <property type="entry name" value="FAD/NAD(P)-binding domain"/>
    <property type="match status" value="1"/>
</dbReference>
<evidence type="ECO:0000313" key="8">
    <source>
        <dbReference type="Proteomes" id="UP001175261"/>
    </source>
</evidence>
<evidence type="ECO:0000256" key="4">
    <source>
        <dbReference type="ARBA" id="ARBA00023033"/>
    </source>
</evidence>
<evidence type="ECO:0000259" key="6">
    <source>
        <dbReference type="Pfam" id="PF01494"/>
    </source>
</evidence>
<feature type="domain" description="FAD-binding" evidence="6">
    <location>
        <begin position="179"/>
        <end position="514"/>
    </location>
</feature>
<dbReference type="PANTHER" id="PTHR46972:SF1">
    <property type="entry name" value="FAD DEPENDENT OXIDOREDUCTASE DOMAIN-CONTAINING PROTEIN"/>
    <property type="match status" value="1"/>
</dbReference>
<evidence type="ECO:0000256" key="3">
    <source>
        <dbReference type="ARBA" id="ARBA00023002"/>
    </source>
</evidence>
<dbReference type="EMBL" id="JAPDFR010000004">
    <property type="protein sequence ID" value="KAK0386835.1"/>
    <property type="molecule type" value="Genomic_DNA"/>
</dbReference>
<protein>
    <recommendedName>
        <fullName evidence="6">FAD-binding domain-containing protein</fullName>
    </recommendedName>
</protein>
<comment type="caution">
    <text evidence="7">The sequence shown here is derived from an EMBL/GenBank/DDBJ whole genome shotgun (WGS) entry which is preliminary data.</text>
</comment>
<dbReference type="InterPro" id="IPR002938">
    <property type="entry name" value="FAD-bd"/>
</dbReference>
<dbReference type="AlphaFoldDB" id="A0AA39GGC4"/>
<dbReference type="PRINTS" id="PR00420">
    <property type="entry name" value="RNGMNOXGNASE"/>
</dbReference>
<dbReference type="Proteomes" id="UP001175261">
    <property type="component" value="Unassembled WGS sequence"/>
</dbReference>
<reference evidence="7" key="1">
    <citation type="submission" date="2022-10" db="EMBL/GenBank/DDBJ databases">
        <title>Determination and structural analysis of whole genome sequence of Sarocladium strictum F4-1.</title>
        <authorList>
            <person name="Hu L."/>
            <person name="Jiang Y."/>
        </authorList>
    </citation>
    <scope>NUCLEOTIDE SEQUENCE</scope>
    <source>
        <strain evidence="7">F4-1</strain>
    </source>
</reference>
<evidence type="ECO:0000256" key="1">
    <source>
        <dbReference type="ARBA" id="ARBA00022630"/>
    </source>
</evidence>